<evidence type="ECO:0000256" key="7">
    <source>
        <dbReference type="ARBA" id="ARBA00023004"/>
    </source>
</evidence>
<gene>
    <name evidence="11" type="primary">petF</name>
</gene>
<evidence type="ECO:0000256" key="2">
    <source>
        <dbReference type="ARBA" id="ARBA00013529"/>
    </source>
</evidence>
<dbReference type="PROSITE" id="PS51085">
    <property type="entry name" value="2FE2S_FER_2"/>
    <property type="match status" value="1"/>
</dbReference>
<dbReference type="CDD" id="cd00207">
    <property type="entry name" value="fer2"/>
    <property type="match status" value="1"/>
</dbReference>
<keyword evidence="9 11" id="KW-0150">Chloroplast</keyword>
<dbReference type="InterPro" id="IPR001041">
    <property type="entry name" value="2Fe-2S_ferredoxin-type"/>
</dbReference>
<dbReference type="PANTHER" id="PTHR43112">
    <property type="entry name" value="FERREDOXIN"/>
    <property type="match status" value="1"/>
</dbReference>
<dbReference type="InterPro" id="IPR012675">
    <property type="entry name" value="Beta-grasp_dom_sf"/>
</dbReference>
<keyword evidence="8 9" id="KW-0411">Iron-sulfur</keyword>
<feature type="domain" description="2Fe-2S ferredoxin-type" evidence="10">
    <location>
        <begin position="5"/>
        <end position="95"/>
    </location>
</feature>
<dbReference type="AlphaFoldDB" id="A0A345U9R3"/>
<comment type="cofactor">
    <cofactor evidence="9">
        <name>[2Fe-2S] cluster</name>
        <dbReference type="ChEBI" id="CHEBI:190135"/>
    </cofactor>
    <text evidence="9">Binds 1 [2Fe-2S] cluster.</text>
</comment>
<comment type="function">
    <text evidence="9">Ferredoxins are iron-sulfur proteins that transfer electrons in a wide variety of metabolic reactions.</text>
</comment>
<evidence type="ECO:0000313" key="11">
    <source>
        <dbReference type="EMBL" id="AXI97199.1"/>
    </source>
</evidence>
<dbReference type="GeneID" id="37623809"/>
<dbReference type="Gene3D" id="3.10.20.30">
    <property type="match status" value="1"/>
</dbReference>
<geneLocation type="chloroplast" evidence="11"/>
<sequence length="98" mass="10639">MADKYKVTLIIENKSTVIDCPDSDYILDAAEEVGLELPYSCRAGSCSSCAGIIQEGTVDQADQNFLDDEQIGQGFVLTCIAFPTSDCTILTNQEDSLY</sequence>
<dbReference type="GO" id="GO:0009055">
    <property type="term" value="F:electron transfer activity"/>
    <property type="evidence" value="ECO:0007669"/>
    <property type="project" value="InterPro"/>
</dbReference>
<name>A0A345U9R3_9FLOR</name>
<protein>
    <recommendedName>
        <fullName evidence="2 9">Ferredoxin</fullName>
    </recommendedName>
</protein>
<keyword evidence="4 9" id="KW-0001">2Fe-2S</keyword>
<evidence type="ECO:0000256" key="4">
    <source>
        <dbReference type="ARBA" id="ARBA00022714"/>
    </source>
</evidence>
<evidence type="ECO:0000256" key="6">
    <source>
        <dbReference type="ARBA" id="ARBA00022982"/>
    </source>
</evidence>
<evidence type="ECO:0000256" key="9">
    <source>
        <dbReference type="RuleBase" id="RU364001"/>
    </source>
</evidence>
<dbReference type="RefSeq" id="YP_009511322.1">
    <property type="nucleotide sequence ID" value="NC_039143.1"/>
</dbReference>
<dbReference type="EMBL" id="MH396014">
    <property type="protein sequence ID" value="AXI97199.1"/>
    <property type="molecule type" value="Genomic_DNA"/>
</dbReference>
<dbReference type="GO" id="GO:0051537">
    <property type="term" value="F:2 iron, 2 sulfur cluster binding"/>
    <property type="evidence" value="ECO:0007669"/>
    <property type="project" value="UniProtKB-KW"/>
</dbReference>
<evidence type="ECO:0000256" key="8">
    <source>
        <dbReference type="ARBA" id="ARBA00023014"/>
    </source>
</evidence>
<evidence type="ECO:0000256" key="3">
    <source>
        <dbReference type="ARBA" id="ARBA00022448"/>
    </source>
</evidence>
<keyword evidence="7 9" id="KW-0408">Iron</keyword>
<evidence type="ECO:0000259" key="10">
    <source>
        <dbReference type="PROSITE" id="PS51085"/>
    </source>
</evidence>
<keyword evidence="6 9" id="KW-0249">Electron transport</keyword>
<dbReference type="InterPro" id="IPR010241">
    <property type="entry name" value="Fd_pln"/>
</dbReference>
<dbReference type="SUPFAM" id="SSF54292">
    <property type="entry name" value="2Fe-2S ferredoxin-like"/>
    <property type="match status" value="1"/>
</dbReference>
<dbReference type="PANTHER" id="PTHR43112:SF3">
    <property type="entry name" value="FERREDOXIN-2, CHLOROPLASTIC"/>
    <property type="match status" value="1"/>
</dbReference>
<dbReference type="PROSITE" id="PS00197">
    <property type="entry name" value="2FE2S_FER_1"/>
    <property type="match status" value="1"/>
</dbReference>
<accession>A0A345U9R3</accession>
<evidence type="ECO:0000256" key="1">
    <source>
        <dbReference type="ARBA" id="ARBA00007874"/>
    </source>
</evidence>
<comment type="subcellular location">
    <subcellularLocation>
        <location evidence="9">Plastid</location>
        <location evidence="9">Chloroplast</location>
    </subcellularLocation>
</comment>
<proteinExistence type="inferred from homology"/>
<dbReference type="GO" id="GO:0022900">
    <property type="term" value="P:electron transport chain"/>
    <property type="evidence" value="ECO:0007669"/>
    <property type="project" value="InterPro"/>
</dbReference>
<dbReference type="NCBIfam" id="TIGR02008">
    <property type="entry name" value="fdx_plant"/>
    <property type="match status" value="1"/>
</dbReference>
<dbReference type="FunFam" id="3.10.20.30:FF:000014">
    <property type="entry name" value="Ferredoxin"/>
    <property type="match status" value="1"/>
</dbReference>
<dbReference type="InterPro" id="IPR036010">
    <property type="entry name" value="2Fe-2S_ferredoxin-like_sf"/>
</dbReference>
<dbReference type="GO" id="GO:0009507">
    <property type="term" value="C:chloroplast"/>
    <property type="evidence" value="ECO:0007669"/>
    <property type="project" value="UniProtKB-SubCell"/>
</dbReference>
<reference evidence="11" key="1">
    <citation type="submission" date="2018-05" db="EMBL/GenBank/DDBJ databases">
        <title>Organellar genomes of Gracilariaceae.</title>
        <authorList>
            <person name="Iha C."/>
            <person name="Oliveira M.C."/>
        </authorList>
    </citation>
    <scope>NUCLEOTIDE SEQUENCE</scope>
</reference>
<keyword evidence="3 9" id="KW-0813">Transport</keyword>
<comment type="similarity">
    <text evidence="1 9">Belongs to the 2Fe2S plant-type ferredoxin family.</text>
</comment>
<dbReference type="GO" id="GO:0046872">
    <property type="term" value="F:metal ion binding"/>
    <property type="evidence" value="ECO:0007669"/>
    <property type="project" value="UniProtKB-KW"/>
</dbReference>
<keyword evidence="5 9" id="KW-0479">Metal-binding</keyword>
<dbReference type="Pfam" id="PF00111">
    <property type="entry name" value="Fer2"/>
    <property type="match status" value="1"/>
</dbReference>
<organism evidence="11">
    <name type="scientific">Gracilariopsis longissima</name>
    <dbReference type="NCBI Taxonomy" id="172976"/>
    <lineage>
        <taxon>Eukaryota</taxon>
        <taxon>Rhodophyta</taxon>
        <taxon>Florideophyceae</taxon>
        <taxon>Rhodymeniophycidae</taxon>
        <taxon>Gracilariales</taxon>
        <taxon>Gracilariaceae</taxon>
        <taxon>Gracilariopsis</taxon>
    </lineage>
</organism>
<dbReference type="InterPro" id="IPR006058">
    <property type="entry name" value="2Fe2S_fd_BS"/>
</dbReference>
<keyword evidence="9 11" id="KW-0934">Plastid</keyword>
<evidence type="ECO:0000256" key="5">
    <source>
        <dbReference type="ARBA" id="ARBA00022723"/>
    </source>
</evidence>